<proteinExistence type="predicted"/>
<protein>
    <submittedName>
        <fullName evidence="1">Uncharacterized protein</fullName>
    </submittedName>
</protein>
<accession>A0A7R9D4A6</accession>
<dbReference type="EMBL" id="OD003428">
    <property type="protein sequence ID" value="CAD7407815.1"/>
    <property type="molecule type" value="Genomic_DNA"/>
</dbReference>
<organism evidence="1">
    <name type="scientific">Timema poppense</name>
    <name type="common">Walking stick</name>
    <dbReference type="NCBI Taxonomy" id="170557"/>
    <lineage>
        <taxon>Eukaryota</taxon>
        <taxon>Metazoa</taxon>
        <taxon>Ecdysozoa</taxon>
        <taxon>Arthropoda</taxon>
        <taxon>Hexapoda</taxon>
        <taxon>Insecta</taxon>
        <taxon>Pterygota</taxon>
        <taxon>Neoptera</taxon>
        <taxon>Polyneoptera</taxon>
        <taxon>Phasmatodea</taxon>
        <taxon>Timematodea</taxon>
        <taxon>Timematoidea</taxon>
        <taxon>Timematidae</taxon>
        <taxon>Timema</taxon>
    </lineage>
</organism>
<reference evidence="1" key="1">
    <citation type="submission" date="2020-11" db="EMBL/GenBank/DDBJ databases">
        <authorList>
            <person name="Tran Van P."/>
        </authorList>
    </citation>
    <scope>NUCLEOTIDE SEQUENCE</scope>
</reference>
<evidence type="ECO:0000313" key="1">
    <source>
        <dbReference type="EMBL" id="CAD7407815.1"/>
    </source>
</evidence>
<dbReference type="AlphaFoldDB" id="A0A7R9D4A6"/>
<name>A0A7R9D4A6_TIMPO</name>
<sequence length="212" mass="23850">MRFHACLDCNSCATERSKGSSTRLTIFFGTIPGGVRRRGRADVFPSDTLFTPIPYMKEVTDIPALTRCKRPEIKGYKVIEQNYLICCGPPLDSGIQLRPSGIFNLETTLTEMSQYNSPMTSLVLTDSSQPTADGFEKLPDQIMYPYAEPYDLQKHALQPGRPIRCKGEQEIHSAQTHTPASLPVQRALCRKKVVNRRRYPSCTAKSKETTFK</sequence>
<gene>
    <name evidence="1" type="ORF">TPSB3V08_LOCUS6069</name>
</gene>